<proteinExistence type="predicted"/>
<dbReference type="InterPro" id="IPR036864">
    <property type="entry name" value="Zn2-C6_fun-type_DNA-bd_sf"/>
</dbReference>
<dbReference type="OrthoDB" id="3509362at2759"/>
<organism evidence="4 5">
    <name type="scientific">Sphaerulina musiva (strain SO2202)</name>
    <name type="common">Poplar stem canker fungus</name>
    <name type="synonym">Septoria musiva</name>
    <dbReference type="NCBI Taxonomy" id="692275"/>
    <lineage>
        <taxon>Eukaryota</taxon>
        <taxon>Fungi</taxon>
        <taxon>Dikarya</taxon>
        <taxon>Ascomycota</taxon>
        <taxon>Pezizomycotina</taxon>
        <taxon>Dothideomycetes</taxon>
        <taxon>Dothideomycetidae</taxon>
        <taxon>Mycosphaerellales</taxon>
        <taxon>Mycosphaerellaceae</taxon>
        <taxon>Sphaerulina</taxon>
    </lineage>
</organism>
<dbReference type="HOGENOM" id="CLU_023417_0_0_1"/>
<name>M3BR95_SPHMS</name>
<dbReference type="Proteomes" id="UP000016931">
    <property type="component" value="Unassembled WGS sequence"/>
</dbReference>
<dbReference type="InterPro" id="IPR001138">
    <property type="entry name" value="Zn2Cys6_DnaBD"/>
</dbReference>
<dbReference type="SMART" id="SM00066">
    <property type="entry name" value="GAL4"/>
    <property type="match status" value="1"/>
</dbReference>
<dbReference type="EMBL" id="KB456271">
    <property type="protein sequence ID" value="EMF08643.1"/>
    <property type="molecule type" value="Genomic_DNA"/>
</dbReference>
<evidence type="ECO:0000256" key="2">
    <source>
        <dbReference type="ARBA" id="ARBA00023242"/>
    </source>
</evidence>
<dbReference type="CDD" id="cd00067">
    <property type="entry name" value="GAL4"/>
    <property type="match status" value="1"/>
</dbReference>
<dbReference type="InterPro" id="IPR021858">
    <property type="entry name" value="Fun_TF"/>
</dbReference>
<feature type="domain" description="Zn(2)-C6 fungal-type" evidence="3">
    <location>
        <begin position="9"/>
        <end position="39"/>
    </location>
</feature>
<dbReference type="STRING" id="692275.M3BR95"/>
<dbReference type="OMA" id="LTHYRAI"/>
<keyword evidence="2" id="KW-0539">Nucleus</keyword>
<protein>
    <recommendedName>
        <fullName evidence="3">Zn(2)-C6 fungal-type domain-containing protein</fullName>
    </recommendedName>
</protein>
<reference evidence="4 5" key="1">
    <citation type="journal article" date="2012" name="PLoS Pathog.">
        <title>Diverse lifestyles and strategies of plant pathogenesis encoded in the genomes of eighteen Dothideomycetes fungi.</title>
        <authorList>
            <person name="Ohm R.A."/>
            <person name="Feau N."/>
            <person name="Henrissat B."/>
            <person name="Schoch C.L."/>
            <person name="Horwitz B.A."/>
            <person name="Barry K.W."/>
            <person name="Condon B.J."/>
            <person name="Copeland A.C."/>
            <person name="Dhillon B."/>
            <person name="Glaser F."/>
            <person name="Hesse C.N."/>
            <person name="Kosti I."/>
            <person name="LaButti K."/>
            <person name="Lindquist E.A."/>
            <person name="Lucas S."/>
            <person name="Salamov A.A."/>
            <person name="Bradshaw R.E."/>
            <person name="Ciuffetti L."/>
            <person name="Hamelin R.C."/>
            <person name="Kema G.H.J."/>
            <person name="Lawrence C."/>
            <person name="Scott J.A."/>
            <person name="Spatafora J.W."/>
            <person name="Turgeon B.G."/>
            <person name="de Wit P.J.G.M."/>
            <person name="Zhong S."/>
            <person name="Goodwin S.B."/>
            <person name="Grigoriev I.V."/>
        </authorList>
    </citation>
    <scope>NUCLEOTIDE SEQUENCE [LARGE SCALE GENOMIC DNA]</scope>
    <source>
        <strain evidence="4 5">SO2202</strain>
    </source>
</reference>
<dbReference type="GeneID" id="27907774"/>
<dbReference type="PANTHER" id="PTHR37534">
    <property type="entry name" value="TRANSCRIPTIONAL ACTIVATOR PROTEIN UGA3"/>
    <property type="match status" value="1"/>
</dbReference>
<sequence>MDKLKSKTGCLTCVARRKKCDEAEPTCGHCTRLHIACVRRESTTDRAMVVISSTNLKARKTPQLRSPITNGYPSFGNDIERHMSIASPGALAALVSCMAGPGFRDVVLFGTFCAESRLVRRALVAFSAYSQGPQCDDSYKLSLRSYQFCITDMKHSRSYEHTDAAEQDRVMTAILFLGLLEGLKIGDSSNAVAHFEMCRKLLTARLSQPGVLHDAALVKLYRVVAECIMYNLAALSPFHAGINQVVTDWGSSFDCLFPGNDHALSPFLGGFHDVYRLMLRINLHLRRIPSMPSAVSTVQGKQTLEALWWELHALEVKLPASYRRVEGAESTRLYKAKHKISILALGIHLAKISNPLVASSDMVIRGYLHDAIGTLACQDIREPGNPALRWPLTILACAAVGKEDFAFVVAKMKELEMILDPSNRGKLQSAYTILQRYRQGNLELHLQTHRGSWTPHEQLDFLLEPQFLDHIRGPDVQREGTLSPGRLMIEPVKDLM</sequence>
<dbReference type="SUPFAM" id="SSF57701">
    <property type="entry name" value="Zn2/Cys6 DNA-binding domain"/>
    <property type="match status" value="1"/>
</dbReference>
<evidence type="ECO:0000313" key="4">
    <source>
        <dbReference type="EMBL" id="EMF08643.1"/>
    </source>
</evidence>
<dbReference type="Pfam" id="PF00172">
    <property type="entry name" value="Zn_clus"/>
    <property type="match status" value="1"/>
</dbReference>
<keyword evidence="5" id="KW-1185">Reference proteome</keyword>
<evidence type="ECO:0000259" key="3">
    <source>
        <dbReference type="PROSITE" id="PS50048"/>
    </source>
</evidence>
<evidence type="ECO:0000313" key="5">
    <source>
        <dbReference type="Proteomes" id="UP000016931"/>
    </source>
</evidence>
<dbReference type="PANTHER" id="PTHR37534:SF46">
    <property type="entry name" value="ZN(II)2CYS6 TRANSCRIPTION FACTOR (EUROFUNG)"/>
    <property type="match status" value="1"/>
</dbReference>
<dbReference type="Pfam" id="PF11951">
    <property type="entry name" value="Fungal_trans_2"/>
    <property type="match status" value="1"/>
</dbReference>
<dbReference type="GO" id="GO:0008270">
    <property type="term" value="F:zinc ion binding"/>
    <property type="evidence" value="ECO:0007669"/>
    <property type="project" value="InterPro"/>
</dbReference>
<dbReference type="GO" id="GO:0000981">
    <property type="term" value="F:DNA-binding transcription factor activity, RNA polymerase II-specific"/>
    <property type="evidence" value="ECO:0007669"/>
    <property type="project" value="InterPro"/>
</dbReference>
<dbReference type="GO" id="GO:0005634">
    <property type="term" value="C:nucleus"/>
    <property type="evidence" value="ECO:0007669"/>
    <property type="project" value="UniProtKB-SubCell"/>
</dbReference>
<evidence type="ECO:0000256" key="1">
    <source>
        <dbReference type="ARBA" id="ARBA00004123"/>
    </source>
</evidence>
<dbReference type="Gene3D" id="4.10.240.10">
    <property type="entry name" value="Zn(2)-C6 fungal-type DNA-binding domain"/>
    <property type="match status" value="1"/>
</dbReference>
<comment type="subcellular location">
    <subcellularLocation>
        <location evidence="1">Nucleus</location>
    </subcellularLocation>
</comment>
<dbReference type="RefSeq" id="XP_016756764.1">
    <property type="nucleotide sequence ID" value="XM_016910637.1"/>
</dbReference>
<gene>
    <name evidence="4" type="ORF">SEPMUDRAFT_94472</name>
</gene>
<dbReference type="AlphaFoldDB" id="M3BR95"/>
<accession>M3BR95</accession>
<dbReference type="eggNOG" id="ENOG502RM5Y">
    <property type="taxonomic scope" value="Eukaryota"/>
</dbReference>
<dbReference type="PROSITE" id="PS50048">
    <property type="entry name" value="ZN2_CY6_FUNGAL_2"/>
    <property type="match status" value="1"/>
</dbReference>